<dbReference type="RefSeq" id="WP_206581542.1">
    <property type="nucleotide sequence ID" value="NZ_JAFJZZ010000001.1"/>
</dbReference>
<dbReference type="PANTHER" id="PTHR30474:SF1">
    <property type="entry name" value="PEPTIDOGLYCAN GLYCOSYLTRANSFERASE MRDB"/>
    <property type="match status" value="1"/>
</dbReference>
<evidence type="ECO:0000256" key="7">
    <source>
        <dbReference type="ARBA" id="ARBA00022984"/>
    </source>
</evidence>
<evidence type="ECO:0000256" key="8">
    <source>
        <dbReference type="ARBA" id="ARBA00022989"/>
    </source>
</evidence>
<dbReference type="InterPro" id="IPR011923">
    <property type="entry name" value="RodA/MrdB"/>
</dbReference>
<sequence>MKYFWNLFKNIDKILLFLPVCFALISIVMISSTASQGEFVFAKDVKIQFIAYLLGFCAMSCILLVDYKLFENWERPLYIGSIFLLLTVYIPGLGVEHYGARSWIDLKVVDFQPSEIVKITFVILMALYLSKNHDTLKTYKGVFRAGLYASPFIVIVLKEDLGGAIVLSVIWLAMIFYAGIDYKILGKSACVFVVALPIVYRFMASHQKERIDAFLHPDNLGLAGNYQVWQSKVAIGSGGFFGKGLFQGTQKELKFLPVQKSDFIYSVIVEELGMIGGALVIALYAVFLYKILKIAYNAKENYGALIAIGFIGMFGFQVFENIAMTLGAMPVTGITLPFISYGGSSVVANMIALGFILNVGIRSKLINF</sequence>
<feature type="transmembrane region" description="Helical" evidence="11">
    <location>
        <begin position="47"/>
        <end position="65"/>
    </location>
</feature>
<evidence type="ECO:0000256" key="10">
    <source>
        <dbReference type="ARBA" id="ARBA00023316"/>
    </source>
</evidence>
<dbReference type="AlphaFoldDB" id="A0A939IIP5"/>
<evidence type="ECO:0000313" key="12">
    <source>
        <dbReference type="EMBL" id="MBN7772768.1"/>
    </source>
</evidence>
<keyword evidence="9 11" id="KW-0472">Membrane</keyword>
<evidence type="ECO:0000256" key="11">
    <source>
        <dbReference type="SAM" id="Phobius"/>
    </source>
</evidence>
<keyword evidence="8 11" id="KW-1133">Transmembrane helix</keyword>
<keyword evidence="13" id="KW-1185">Reference proteome</keyword>
<evidence type="ECO:0000256" key="4">
    <source>
        <dbReference type="ARBA" id="ARBA00022679"/>
    </source>
</evidence>
<dbReference type="GO" id="GO:0016757">
    <property type="term" value="F:glycosyltransferase activity"/>
    <property type="evidence" value="ECO:0007669"/>
    <property type="project" value="UniProtKB-KW"/>
</dbReference>
<keyword evidence="4" id="KW-0808">Transferase</keyword>
<evidence type="ECO:0000313" key="13">
    <source>
        <dbReference type="Proteomes" id="UP000664545"/>
    </source>
</evidence>
<evidence type="ECO:0000256" key="1">
    <source>
        <dbReference type="ARBA" id="ARBA00004141"/>
    </source>
</evidence>
<dbReference type="GO" id="GO:0032153">
    <property type="term" value="C:cell division site"/>
    <property type="evidence" value="ECO:0007669"/>
    <property type="project" value="TreeGrafter"/>
</dbReference>
<evidence type="ECO:0000256" key="5">
    <source>
        <dbReference type="ARBA" id="ARBA00022692"/>
    </source>
</evidence>
<organism evidence="12 13">
    <name type="scientific">Clostridium aminobutyricum</name>
    <dbReference type="NCBI Taxonomy" id="33953"/>
    <lineage>
        <taxon>Bacteria</taxon>
        <taxon>Bacillati</taxon>
        <taxon>Bacillota</taxon>
        <taxon>Clostridia</taxon>
        <taxon>Eubacteriales</taxon>
        <taxon>Clostridiaceae</taxon>
        <taxon>Clostridium</taxon>
    </lineage>
</organism>
<keyword evidence="5 11" id="KW-0812">Transmembrane</keyword>
<proteinExistence type="predicted"/>
<keyword evidence="2" id="KW-1003">Cell membrane</keyword>
<feature type="transmembrane region" description="Helical" evidence="11">
    <location>
        <begin position="263"/>
        <end position="289"/>
    </location>
</feature>
<dbReference type="EMBL" id="JAFJZZ010000001">
    <property type="protein sequence ID" value="MBN7772768.1"/>
    <property type="molecule type" value="Genomic_DNA"/>
</dbReference>
<evidence type="ECO:0000256" key="2">
    <source>
        <dbReference type="ARBA" id="ARBA00022475"/>
    </source>
</evidence>
<dbReference type="GO" id="GO:0008360">
    <property type="term" value="P:regulation of cell shape"/>
    <property type="evidence" value="ECO:0007669"/>
    <property type="project" value="UniProtKB-KW"/>
</dbReference>
<comment type="caution">
    <text evidence="12">The sequence shown here is derived from an EMBL/GenBank/DDBJ whole genome shotgun (WGS) entry which is preliminary data.</text>
</comment>
<feature type="transmembrane region" description="Helical" evidence="11">
    <location>
        <begin position="163"/>
        <end position="180"/>
    </location>
</feature>
<evidence type="ECO:0000256" key="9">
    <source>
        <dbReference type="ARBA" id="ARBA00023136"/>
    </source>
</evidence>
<dbReference type="GO" id="GO:0051301">
    <property type="term" value="P:cell division"/>
    <property type="evidence" value="ECO:0007669"/>
    <property type="project" value="InterPro"/>
</dbReference>
<dbReference type="GO" id="GO:0071555">
    <property type="term" value="P:cell wall organization"/>
    <property type="evidence" value="ECO:0007669"/>
    <property type="project" value="UniProtKB-KW"/>
</dbReference>
<name>A0A939IIP5_CLOAM</name>
<reference evidence="12" key="1">
    <citation type="submission" date="2021-02" db="EMBL/GenBank/DDBJ databases">
        <title>Abyssanaerobacter marinus gen.nov., sp., nov, anaerobic bacterium isolated from the Onnuri vent field of Indian Ocean and suggestion of Mogibacteriaceae fam. nov., and proposal of reclassification of ambiguous this family's genus member.</title>
        <authorList>
            <person name="Kim Y.J."/>
            <person name="Yang J.-A."/>
        </authorList>
    </citation>
    <scope>NUCLEOTIDE SEQUENCE</scope>
    <source>
        <strain evidence="12">DSM 2634</strain>
    </source>
</reference>
<evidence type="ECO:0000256" key="3">
    <source>
        <dbReference type="ARBA" id="ARBA00022676"/>
    </source>
</evidence>
<dbReference type="PROSITE" id="PS00428">
    <property type="entry name" value="FTSW_RODA_SPOVE"/>
    <property type="match status" value="1"/>
</dbReference>
<dbReference type="InterPro" id="IPR018365">
    <property type="entry name" value="Cell_cycle_FtsW-rel_CS"/>
</dbReference>
<dbReference type="Proteomes" id="UP000664545">
    <property type="component" value="Unassembled WGS sequence"/>
</dbReference>
<protein>
    <submittedName>
        <fullName evidence="12">Rod shape-determining protein RodA</fullName>
    </submittedName>
</protein>
<dbReference type="GO" id="GO:0015648">
    <property type="term" value="F:lipid-linked peptidoglycan transporter activity"/>
    <property type="evidence" value="ECO:0007669"/>
    <property type="project" value="TreeGrafter"/>
</dbReference>
<dbReference type="GO" id="GO:0005886">
    <property type="term" value="C:plasma membrane"/>
    <property type="evidence" value="ECO:0007669"/>
    <property type="project" value="TreeGrafter"/>
</dbReference>
<gene>
    <name evidence="12" type="primary">rodA</name>
    <name evidence="12" type="ORF">JYB65_05275</name>
</gene>
<keyword evidence="10" id="KW-0961">Cell wall biogenesis/degradation</keyword>
<dbReference type="Pfam" id="PF01098">
    <property type="entry name" value="FTSW_RODA_SPOVE"/>
    <property type="match status" value="1"/>
</dbReference>
<comment type="subcellular location">
    <subcellularLocation>
        <location evidence="1">Membrane</location>
        <topology evidence="1">Multi-pass membrane protein</topology>
    </subcellularLocation>
</comment>
<feature type="transmembrane region" description="Helical" evidence="11">
    <location>
        <begin position="301"/>
        <end position="319"/>
    </location>
</feature>
<feature type="transmembrane region" description="Helical" evidence="11">
    <location>
        <begin position="77"/>
        <end position="99"/>
    </location>
</feature>
<accession>A0A939IIP5</accession>
<evidence type="ECO:0000256" key="6">
    <source>
        <dbReference type="ARBA" id="ARBA00022960"/>
    </source>
</evidence>
<dbReference type="NCBIfam" id="TIGR02210">
    <property type="entry name" value="rodA_shape"/>
    <property type="match status" value="1"/>
</dbReference>
<keyword evidence="6" id="KW-0133">Cell shape</keyword>
<dbReference type="InterPro" id="IPR001182">
    <property type="entry name" value="FtsW/RodA"/>
</dbReference>
<dbReference type="PANTHER" id="PTHR30474">
    <property type="entry name" value="CELL CYCLE PROTEIN"/>
    <property type="match status" value="1"/>
</dbReference>
<keyword evidence="7" id="KW-0573">Peptidoglycan synthesis</keyword>
<dbReference type="GO" id="GO:0009252">
    <property type="term" value="P:peptidoglycan biosynthetic process"/>
    <property type="evidence" value="ECO:0007669"/>
    <property type="project" value="UniProtKB-KW"/>
</dbReference>
<keyword evidence="3" id="KW-0328">Glycosyltransferase</keyword>
<feature type="transmembrane region" description="Helical" evidence="11">
    <location>
        <begin position="339"/>
        <end position="361"/>
    </location>
</feature>
<feature type="transmembrane region" description="Helical" evidence="11">
    <location>
        <begin position="185"/>
        <end position="203"/>
    </location>
</feature>